<dbReference type="Proteomes" id="UP001153269">
    <property type="component" value="Unassembled WGS sequence"/>
</dbReference>
<comment type="caution">
    <text evidence="2">The sequence shown here is derived from an EMBL/GenBank/DDBJ whole genome shotgun (WGS) entry which is preliminary data.</text>
</comment>
<organism evidence="2 3">
    <name type="scientific">Pleuronectes platessa</name>
    <name type="common">European plaice</name>
    <dbReference type="NCBI Taxonomy" id="8262"/>
    <lineage>
        <taxon>Eukaryota</taxon>
        <taxon>Metazoa</taxon>
        <taxon>Chordata</taxon>
        <taxon>Craniata</taxon>
        <taxon>Vertebrata</taxon>
        <taxon>Euteleostomi</taxon>
        <taxon>Actinopterygii</taxon>
        <taxon>Neopterygii</taxon>
        <taxon>Teleostei</taxon>
        <taxon>Neoteleostei</taxon>
        <taxon>Acanthomorphata</taxon>
        <taxon>Carangaria</taxon>
        <taxon>Pleuronectiformes</taxon>
        <taxon>Pleuronectoidei</taxon>
        <taxon>Pleuronectidae</taxon>
        <taxon>Pleuronectes</taxon>
    </lineage>
</organism>
<proteinExistence type="predicted"/>
<keyword evidence="3" id="KW-1185">Reference proteome</keyword>
<dbReference type="EMBL" id="CADEAL010004153">
    <property type="protein sequence ID" value="CAB1453016.1"/>
    <property type="molecule type" value="Genomic_DNA"/>
</dbReference>
<sequence>MKTIWFFSCLMLNCLHQPVSNFVCCWVMCRQQTVELYHQQQLPAAAGVKADGAKSCSSVLRDSRSIWDVEAAAPELGICGSFTLLRAQGKHRDGVGARWKDTLREVHKERQENGLMG</sequence>
<evidence type="ECO:0000313" key="3">
    <source>
        <dbReference type="Proteomes" id="UP001153269"/>
    </source>
</evidence>
<gene>
    <name evidence="2" type="ORF">PLEPLA_LOCUS40766</name>
</gene>
<reference evidence="2" key="1">
    <citation type="submission" date="2020-03" db="EMBL/GenBank/DDBJ databases">
        <authorList>
            <person name="Weist P."/>
        </authorList>
    </citation>
    <scope>NUCLEOTIDE SEQUENCE</scope>
</reference>
<feature type="chain" id="PRO_5040434505" description="Secreted protein" evidence="1">
    <location>
        <begin position="22"/>
        <end position="117"/>
    </location>
</feature>
<accession>A0A9N7Z788</accession>
<protein>
    <recommendedName>
        <fullName evidence="4">Secreted protein</fullName>
    </recommendedName>
</protein>
<evidence type="ECO:0000256" key="1">
    <source>
        <dbReference type="SAM" id="SignalP"/>
    </source>
</evidence>
<evidence type="ECO:0008006" key="4">
    <source>
        <dbReference type="Google" id="ProtNLM"/>
    </source>
</evidence>
<name>A0A9N7Z788_PLEPL</name>
<dbReference type="AlphaFoldDB" id="A0A9N7Z788"/>
<feature type="signal peptide" evidence="1">
    <location>
        <begin position="1"/>
        <end position="21"/>
    </location>
</feature>
<evidence type="ECO:0000313" key="2">
    <source>
        <dbReference type="EMBL" id="CAB1453016.1"/>
    </source>
</evidence>
<keyword evidence="1" id="KW-0732">Signal</keyword>